<name>A0AAE0XJH4_9PEZI</name>
<feature type="signal peptide" evidence="10">
    <location>
        <begin position="1"/>
        <end position="17"/>
    </location>
</feature>
<dbReference type="SMART" id="SM00236">
    <property type="entry name" value="fCBD"/>
    <property type="match status" value="1"/>
</dbReference>
<evidence type="ECO:0000259" key="11">
    <source>
        <dbReference type="PROSITE" id="PS51164"/>
    </source>
</evidence>
<dbReference type="InterPro" id="IPR001547">
    <property type="entry name" value="Glyco_hydro_5"/>
</dbReference>
<organism evidence="12 13">
    <name type="scientific">Podospora appendiculata</name>
    <dbReference type="NCBI Taxonomy" id="314037"/>
    <lineage>
        <taxon>Eukaryota</taxon>
        <taxon>Fungi</taxon>
        <taxon>Dikarya</taxon>
        <taxon>Ascomycota</taxon>
        <taxon>Pezizomycotina</taxon>
        <taxon>Sordariomycetes</taxon>
        <taxon>Sordariomycetidae</taxon>
        <taxon>Sordariales</taxon>
        <taxon>Podosporaceae</taxon>
        <taxon>Podospora</taxon>
    </lineage>
</organism>
<evidence type="ECO:0000256" key="3">
    <source>
        <dbReference type="ARBA" id="ARBA00005641"/>
    </source>
</evidence>
<comment type="caution">
    <text evidence="12">The sequence shown here is derived from an EMBL/GenBank/DDBJ whole genome shotgun (WGS) entry which is preliminary data.</text>
</comment>
<evidence type="ECO:0000256" key="4">
    <source>
        <dbReference type="ARBA" id="ARBA00012601"/>
    </source>
</evidence>
<dbReference type="PROSITE" id="PS00562">
    <property type="entry name" value="CBM1_1"/>
    <property type="match status" value="1"/>
</dbReference>
<evidence type="ECO:0000313" key="12">
    <source>
        <dbReference type="EMBL" id="KAK3694396.1"/>
    </source>
</evidence>
<dbReference type="GO" id="GO:0009251">
    <property type="term" value="P:glucan catabolic process"/>
    <property type="evidence" value="ECO:0007669"/>
    <property type="project" value="UniProtKB-ARBA"/>
</dbReference>
<dbReference type="Pfam" id="PF00150">
    <property type="entry name" value="Cellulase"/>
    <property type="match status" value="1"/>
</dbReference>
<feature type="domain" description="CBM1" evidence="11">
    <location>
        <begin position="17"/>
        <end position="53"/>
    </location>
</feature>
<dbReference type="FunFam" id="3.20.20.80:FF:000078">
    <property type="entry name" value="Endo-beta-1,4-glucanase B"/>
    <property type="match status" value="1"/>
</dbReference>
<dbReference type="InterPro" id="IPR035971">
    <property type="entry name" value="CBD_sf"/>
</dbReference>
<dbReference type="Pfam" id="PF00734">
    <property type="entry name" value="CBM_1"/>
    <property type="match status" value="1"/>
</dbReference>
<feature type="chain" id="PRO_5041989956" description="cellulase" evidence="10">
    <location>
        <begin position="18"/>
        <end position="411"/>
    </location>
</feature>
<evidence type="ECO:0000313" key="13">
    <source>
        <dbReference type="Proteomes" id="UP001270362"/>
    </source>
</evidence>
<dbReference type="InterPro" id="IPR000254">
    <property type="entry name" value="CBD"/>
</dbReference>
<dbReference type="PANTHER" id="PTHR34142">
    <property type="entry name" value="ENDO-BETA-1,4-GLUCANASE A"/>
    <property type="match status" value="1"/>
</dbReference>
<reference evidence="12" key="2">
    <citation type="submission" date="2023-06" db="EMBL/GenBank/DDBJ databases">
        <authorList>
            <consortium name="Lawrence Berkeley National Laboratory"/>
            <person name="Haridas S."/>
            <person name="Hensen N."/>
            <person name="Bonometti L."/>
            <person name="Westerberg I."/>
            <person name="Brannstrom I.O."/>
            <person name="Guillou S."/>
            <person name="Cros-Aarteil S."/>
            <person name="Calhoun S."/>
            <person name="Kuo A."/>
            <person name="Mondo S."/>
            <person name="Pangilinan J."/>
            <person name="Riley R."/>
            <person name="Labutti K."/>
            <person name="Andreopoulos B."/>
            <person name="Lipzen A."/>
            <person name="Chen C."/>
            <person name="Yanf M."/>
            <person name="Daum C."/>
            <person name="Ng V."/>
            <person name="Clum A."/>
            <person name="Steindorff A."/>
            <person name="Ohm R."/>
            <person name="Martin F."/>
            <person name="Silar P."/>
            <person name="Natvig D."/>
            <person name="Lalanne C."/>
            <person name="Gautier V."/>
            <person name="Ament-Velasquez S.L."/>
            <person name="Kruys A."/>
            <person name="Hutchinson M.I."/>
            <person name="Powell A.J."/>
            <person name="Barry K."/>
            <person name="Miller A.N."/>
            <person name="Grigoriev I.V."/>
            <person name="Debuchy R."/>
            <person name="Gladieux P."/>
            <person name="Thoren M.H."/>
            <person name="Johannesson H."/>
        </authorList>
    </citation>
    <scope>NUCLEOTIDE SEQUENCE</scope>
    <source>
        <strain evidence="12">CBS 314.62</strain>
    </source>
</reference>
<dbReference type="GO" id="GO:0008810">
    <property type="term" value="F:cellulase activity"/>
    <property type="evidence" value="ECO:0007669"/>
    <property type="project" value="UniProtKB-EC"/>
</dbReference>
<keyword evidence="5" id="KW-0964">Secreted</keyword>
<dbReference type="SUPFAM" id="SSF51445">
    <property type="entry name" value="(Trans)glycosidases"/>
    <property type="match status" value="1"/>
</dbReference>
<dbReference type="GO" id="GO:0030248">
    <property type="term" value="F:cellulose binding"/>
    <property type="evidence" value="ECO:0007669"/>
    <property type="project" value="InterPro"/>
</dbReference>
<keyword evidence="13" id="KW-1185">Reference proteome</keyword>
<evidence type="ECO:0000256" key="5">
    <source>
        <dbReference type="ARBA" id="ARBA00022525"/>
    </source>
</evidence>
<keyword evidence="7 9" id="KW-0378">Hydrolase</keyword>
<reference evidence="12" key="1">
    <citation type="journal article" date="2023" name="Mol. Phylogenet. Evol.">
        <title>Genome-scale phylogeny and comparative genomics of the fungal order Sordariales.</title>
        <authorList>
            <person name="Hensen N."/>
            <person name="Bonometti L."/>
            <person name="Westerberg I."/>
            <person name="Brannstrom I.O."/>
            <person name="Guillou S."/>
            <person name="Cros-Aarteil S."/>
            <person name="Calhoun S."/>
            <person name="Haridas S."/>
            <person name="Kuo A."/>
            <person name="Mondo S."/>
            <person name="Pangilinan J."/>
            <person name="Riley R."/>
            <person name="LaButti K."/>
            <person name="Andreopoulos B."/>
            <person name="Lipzen A."/>
            <person name="Chen C."/>
            <person name="Yan M."/>
            <person name="Daum C."/>
            <person name="Ng V."/>
            <person name="Clum A."/>
            <person name="Steindorff A."/>
            <person name="Ohm R.A."/>
            <person name="Martin F."/>
            <person name="Silar P."/>
            <person name="Natvig D.O."/>
            <person name="Lalanne C."/>
            <person name="Gautier V."/>
            <person name="Ament-Velasquez S.L."/>
            <person name="Kruys A."/>
            <person name="Hutchinson M.I."/>
            <person name="Powell A.J."/>
            <person name="Barry K."/>
            <person name="Miller A.N."/>
            <person name="Grigoriev I.V."/>
            <person name="Debuchy R."/>
            <person name="Gladieux P."/>
            <person name="Hiltunen Thoren M."/>
            <person name="Johannesson H."/>
        </authorList>
    </citation>
    <scope>NUCLEOTIDE SEQUENCE</scope>
    <source>
        <strain evidence="12">CBS 314.62</strain>
    </source>
</reference>
<evidence type="ECO:0000256" key="1">
    <source>
        <dbReference type="ARBA" id="ARBA00000966"/>
    </source>
</evidence>
<comment type="similarity">
    <text evidence="3 9">Belongs to the glycosyl hydrolase 5 (cellulase A) family.</text>
</comment>
<dbReference type="AlphaFoldDB" id="A0AAE0XJH4"/>
<keyword evidence="8 9" id="KW-0326">Glycosidase</keyword>
<gene>
    <name evidence="12" type="ORF">B0T22DRAFT_70119</name>
</gene>
<accession>A0AAE0XJH4</accession>
<dbReference type="EC" id="3.2.1.4" evidence="4"/>
<evidence type="ECO:0000256" key="7">
    <source>
        <dbReference type="ARBA" id="ARBA00022801"/>
    </source>
</evidence>
<comment type="catalytic activity">
    <reaction evidence="1">
        <text>Endohydrolysis of (1-&gt;4)-beta-D-glucosidic linkages in cellulose, lichenin and cereal beta-D-glucans.</text>
        <dbReference type="EC" id="3.2.1.4"/>
    </reaction>
</comment>
<evidence type="ECO:0000256" key="9">
    <source>
        <dbReference type="RuleBase" id="RU361153"/>
    </source>
</evidence>
<keyword evidence="6 10" id="KW-0732">Signal</keyword>
<protein>
    <recommendedName>
        <fullName evidence="4">cellulase</fullName>
        <ecNumber evidence="4">3.2.1.4</ecNumber>
    </recommendedName>
</protein>
<dbReference type="Proteomes" id="UP001270362">
    <property type="component" value="Unassembled WGS sequence"/>
</dbReference>
<dbReference type="SUPFAM" id="SSF57180">
    <property type="entry name" value="Cellulose-binding domain"/>
    <property type="match status" value="1"/>
</dbReference>
<dbReference type="PANTHER" id="PTHR34142:SF1">
    <property type="entry name" value="GLYCOSIDE HYDROLASE FAMILY 5 DOMAIN-CONTAINING PROTEIN"/>
    <property type="match status" value="1"/>
</dbReference>
<dbReference type="PROSITE" id="PS51164">
    <property type="entry name" value="CBM1_2"/>
    <property type="match status" value="1"/>
</dbReference>
<comment type="subcellular location">
    <subcellularLocation>
        <location evidence="2">Secreted</location>
    </subcellularLocation>
</comment>
<evidence type="ECO:0000256" key="10">
    <source>
        <dbReference type="SAM" id="SignalP"/>
    </source>
</evidence>
<proteinExistence type="inferred from homology"/>
<evidence type="ECO:0000256" key="2">
    <source>
        <dbReference type="ARBA" id="ARBA00004613"/>
    </source>
</evidence>
<dbReference type="GO" id="GO:0005576">
    <property type="term" value="C:extracellular region"/>
    <property type="evidence" value="ECO:0007669"/>
    <property type="project" value="UniProtKB-SubCell"/>
</dbReference>
<sequence length="411" mass="43435">MKYSILVPAFAAGTALAEVGAWGQCGGSGWTGEKVCVSGYTCKYSNDWYSQCLPGTAAVTSTSTVKATTTTTSTSTVKATSTSVATTLKTSTTSSAAATTSSAAASGKLKWLGVNQSGAEFGDGIFPGRYGTEFIFPDSAAIKTLVSQGYNIFRVAFSMERLIPTTLSSAPSAAYLQNLTNTVNAITGLGAYAILDPHNFGRYYGNIITDTAGFQTWWTTVAKQFASNSKVIFDTNNEYHDMDQTLVLNLNQAAINGIRAAGATSQYIFVEGNSYSGAWTWASVNSNLAALTDPQNKIVYEMHQYLDSDGSGTSATCVSTDIGATRIASATAWLRANGKQGIIGEFAGGANSDCLQAVTGVLNHLKANSDVWLGGLWWAGGPWWGNYIYSFEPPSGVGYSYYNSLLKSYAP</sequence>
<evidence type="ECO:0000256" key="6">
    <source>
        <dbReference type="ARBA" id="ARBA00022729"/>
    </source>
</evidence>
<dbReference type="InterPro" id="IPR017853">
    <property type="entry name" value="GH"/>
</dbReference>
<dbReference type="Gene3D" id="3.20.20.80">
    <property type="entry name" value="Glycosidases"/>
    <property type="match status" value="1"/>
</dbReference>
<evidence type="ECO:0000256" key="8">
    <source>
        <dbReference type="ARBA" id="ARBA00023295"/>
    </source>
</evidence>
<dbReference type="EMBL" id="JAULSO010000001">
    <property type="protein sequence ID" value="KAK3694396.1"/>
    <property type="molecule type" value="Genomic_DNA"/>
</dbReference>